<evidence type="ECO:0000256" key="2">
    <source>
        <dbReference type="ARBA" id="ARBA00022840"/>
    </source>
</evidence>
<dbReference type="OrthoDB" id="9774462at2"/>
<dbReference type="GO" id="GO:0006289">
    <property type="term" value="P:nucleotide-excision repair"/>
    <property type="evidence" value="ECO:0007669"/>
    <property type="project" value="TreeGrafter"/>
</dbReference>
<feature type="domain" description="Helicase ATP-binding" evidence="3">
    <location>
        <begin position="64"/>
        <end position="247"/>
    </location>
</feature>
<dbReference type="Proteomes" id="UP000317909">
    <property type="component" value="Chromosome"/>
</dbReference>
<dbReference type="EC" id="3.6.4.13" evidence="5"/>
<evidence type="ECO:0000259" key="4">
    <source>
        <dbReference type="PROSITE" id="PS51194"/>
    </source>
</evidence>
<dbReference type="CDD" id="cd17923">
    <property type="entry name" value="DEXHc_Hrq1-like"/>
    <property type="match status" value="1"/>
</dbReference>
<dbReference type="PROSITE" id="PS51192">
    <property type="entry name" value="HELICASE_ATP_BIND_1"/>
    <property type="match status" value="1"/>
</dbReference>
<keyword evidence="1" id="KW-0547">Nucleotide-binding</keyword>
<dbReference type="CDD" id="cd18797">
    <property type="entry name" value="SF2_C_Hrq"/>
    <property type="match status" value="1"/>
</dbReference>
<dbReference type="SMART" id="SM00490">
    <property type="entry name" value="HELICc"/>
    <property type="match status" value="1"/>
</dbReference>
<name>A0A517TS06_9BACT</name>
<evidence type="ECO:0000313" key="5">
    <source>
        <dbReference type="EMBL" id="QDT71157.1"/>
    </source>
</evidence>
<evidence type="ECO:0000259" key="3">
    <source>
        <dbReference type="PROSITE" id="PS51192"/>
    </source>
</evidence>
<dbReference type="InterPro" id="IPR018973">
    <property type="entry name" value="MZB"/>
</dbReference>
<keyword evidence="6" id="KW-1185">Reference proteome</keyword>
<dbReference type="GO" id="GO:0036297">
    <property type="term" value="P:interstrand cross-link repair"/>
    <property type="evidence" value="ECO:0007669"/>
    <property type="project" value="TreeGrafter"/>
</dbReference>
<dbReference type="Gene3D" id="3.40.50.300">
    <property type="entry name" value="P-loop containing nucleotide triphosphate hydrolases"/>
    <property type="match status" value="2"/>
</dbReference>
<feature type="domain" description="Helicase C-terminal" evidence="4">
    <location>
        <begin position="284"/>
        <end position="436"/>
    </location>
</feature>
<dbReference type="GO" id="GO:0003724">
    <property type="term" value="F:RNA helicase activity"/>
    <property type="evidence" value="ECO:0007669"/>
    <property type="project" value="UniProtKB-EC"/>
</dbReference>
<dbReference type="Pfam" id="PF00271">
    <property type="entry name" value="Helicase_C"/>
    <property type="match status" value="1"/>
</dbReference>
<sequence>MDVAALLERVRARRDYAGQIEHVEVLSERPGKFAEPATPLPEPLMRLLAARGIEQLYSHQVAALEAARARRDLVVVTGTASGKTFCYNLPILESALAGTNSRALYLYPTKALAQDQLKGLLELTAGDAELAAAIRPGVYDGDTPTAQRRRIRHEANLVLSNPDMLHASVLPYHPKWADFFTDLRYIVIDEVHTYRGILGAHVSAVLRRLLRVCRHYGSEPTFLATSATIANPGELVSRLIGREVDVIDDDGSPRGRKYFALWNPAPLGVDALARRSANDDAVMWLEEAVEAEGQALAFTRTRQSAELIHRYLRDALDAKRSKHADKVRAYRGGYLPNERREIEQDLFAGRLRAVAATNALELGIDIGSLDVALLVNYPGTIASCWQQAGRSGRRHDESLAVLLAGNDPVDQYLLRRPEYFFAQSPEHAVVDPDNPYVLARHLKAAAFELPLEDDDLATFGPLSAPIIDALCREQQLAEVRGAYYHPGGQNPTIGVSLRHMSDNTFSIVLVEGGRGKTERGSFGSPSQVPKSVTAHSVLANVDSISAPELVYPEAVYLHNGETYLVRELDLNGKIAYVERRETDYYTQAVLESSVVVTAARATSDAVPRAALVYGDVDVSWQTVAFKKIKFATRENIGLGPVDIPAQQLQTTALWLTPDDSVRADLKAAGLRASEGIVGLRNLAVVALPFVAMCDSRDLGGVVNSHNTGKPTMILYDRYPGGLGYSEKGFARIDQLLEICREMVSSCPCEAGCPSCVGLPNHRPAIHSDLDLTRGHPMPDKAATQMMLELLCARSGVAAATAGV</sequence>
<dbReference type="AlphaFoldDB" id="A0A517TS06"/>
<dbReference type="KEGG" id="llh:I41_03120"/>
<reference evidence="5 6" key="1">
    <citation type="submission" date="2019-02" db="EMBL/GenBank/DDBJ databases">
        <title>Deep-cultivation of Planctomycetes and their phenomic and genomic characterization uncovers novel biology.</title>
        <authorList>
            <person name="Wiegand S."/>
            <person name="Jogler M."/>
            <person name="Boedeker C."/>
            <person name="Pinto D."/>
            <person name="Vollmers J."/>
            <person name="Rivas-Marin E."/>
            <person name="Kohn T."/>
            <person name="Peeters S.H."/>
            <person name="Heuer A."/>
            <person name="Rast P."/>
            <person name="Oberbeckmann S."/>
            <person name="Bunk B."/>
            <person name="Jeske O."/>
            <person name="Meyerdierks A."/>
            <person name="Storesund J.E."/>
            <person name="Kallscheuer N."/>
            <person name="Luecker S."/>
            <person name="Lage O.M."/>
            <person name="Pohl T."/>
            <person name="Merkel B.J."/>
            <person name="Hornburger P."/>
            <person name="Mueller R.-W."/>
            <person name="Bruemmer F."/>
            <person name="Labrenz M."/>
            <person name="Spormann A.M."/>
            <person name="Op den Camp H."/>
            <person name="Overmann J."/>
            <person name="Amann R."/>
            <person name="Jetten M.S.M."/>
            <person name="Mascher T."/>
            <person name="Medema M.H."/>
            <person name="Devos D.P."/>
            <person name="Kaster A.-K."/>
            <person name="Ovreas L."/>
            <person name="Rohde M."/>
            <person name="Galperin M.Y."/>
            <person name="Jogler C."/>
        </authorList>
    </citation>
    <scope>NUCLEOTIDE SEQUENCE [LARGE SCALE GENOMIC DNA]</scope>
    <source>
        <strain evidence="5 6">I41</strain>
    </source>
</reference>
<dbReference type="Pfam" id="PF00270">
    <property type="entry name" value="DEAD"/>
    <property type="match status" value="1"/>
</dbReference>
<organism evidence="5 6">
    <name type="scientific">Lacipirellula limnantheis</name>
    <dbReference type="NCBI Taxonomy" id="2528024"/>
    <lineage>
        <taxon>Bacteria</taxon>
        <taxon>Pseudomonadati</taxon>
        <taxon>Planctomycetota</taxon>
        <taxon>Planctomycetia</taxon>
        <taxon>Pirellulales</taxon>
        <taxon>Lacipirellulaceae</taxon>
        <taxon>Lacipirellula</taxon>
    </lineage>
</organism>
<dbReference type="SMART" id="SM00487">
    <property type="entry name" value="DEXDc"/>
    <property type="match status" value="1"/>
</dbReference>
<dbReference type="GO" id="GO:0003676">
    <property type="term" value="F:nucleic acid binding"/>
    <property type="evidence" value="ECO:0007669"/>
    <property type="project" value="InterPro"/>
</dbReference>
<dbReference type="RefSeq" id="WP_145430308.1">
    <property type="nucleotide sequence ID" value="NZ_CP036339.1"/>
</dbReference>
<accession>A0A517TS06</accession>
<evidence type="ECO:0000313" key="6">
    <source>
        <dbReference type="Proteomes" id="UP000317909"/>
    </source>
</evidence>
<dbReference type="InterPro" id="IPR014001">
    <property type="entry name" value="Helicase_ATP-bd"/>
</dbReference>
<dbReference type="Pfam" id="PF09369">
    <property type="entry name" value="MZB"/>
    <property type="match status" value="1"/>
</dbReference>
<dbReference type="GO" id="GO:0016787">
    <property type="term" value="F:hydrolase activity"/>
    <property type="evidence" value="ECO:0007669"/>
    <property type="project" value="UniProtKB-KW"/>
</dbReference>
<gene>
    <name evidence="5" type="primary">dbpA</name>
    <name evidence="5" type="ORF">I41_03120</name>
</gene>
<dbReference type="PROSITE" id="PS51194">
    <property type="entry name" value="HELICASE_CTER"/>
    <property type="match status" value="1"/>
</dbReference>
<dbReference type="SUPFAM" id="SSF52540">
    <property type="entry name" value="P-loop containing nucleoside triphosphate hydrolases"/>
    <property type="match status" value="1"/>
</dbReference>
<dbReference type="PANTHER" id="PTHR47957:SF3">
    <property type="entry name" value="ATP-DEPENDENT HELICASE HRQ1"/>
    <property type="match status" value="1"/>
</dbReference>
<evidence type="ECO:0000256" key="1">
    <source>
        <dbReference type="ARBA" id="ARBA00022741"/>
    </source>
</evidence>
<dbReference type="PANTHER" id="PTHR47957">
    <property type="entry name" value="ATP-DEPENDENT HELICASE HRQ1"/>
    <property type="match status" value="1"/>
</dbReference>
<dbReference type="GO" id="GO:0005524">
    <property type="term" value="F:ATP binding"/>
    <property type="evidence" value="ECO:0007669"/>
    <property type="project" value="UniProtKB-KW"/>
</dbReference>
<dbReference type="InterPro" id="IPR011545">
    <property type="entry name" value="DEAD/DEAH_box_helicase_dom"/>
</dbReference>
<keyword evidence="2" id="KW-0067">ATP-binding</keyword>
<dbReference type="Pfam" id="PF22982">
    <property type="entry name" value="WHD_HRQ1"/>
    <property type="match status" value="1"/>
</dbReference>
<protein>
    <submittedName>
        <fullName evidence="5">ATP-dependent RNA helicase DbpA</fullName>
        <ecNumber evidence="5">3.6.4.13</ecNumber>
    </submittedName>
</protein>
<dbReference type="EMBL" id="CP036339">
    <property type="protein sequence ID" value="QDT71157.1"/>
    <property type="molecule type" value="Genomic_DNA"/>
</dbReference>
<dbReference type="GO" id="GO:0043138">
    <property type="term" value="F:3'-5' DNA helicase activity"/>
    <property type="evidence" value="ECO:0007669"/>
    <property type="project" value="TreeGrafter"/>
</dbReference>
<keyword evidence="5" id="KW-0347">Helicase</keyword>
<dbReference type="InterPro" id="IPR027417">
    <property type="entry name" value="P-loop_NTPase"/>
</dbReference>
<dbReference type="InterPro" id="IPR055227">
    <property type="entry name" value="HRQ1_WHD"/>
</dbReference>
<proteinExistence type="predicted"/>
<keyword evidence="5" id="KW-0378">Hydrolase</keyword>
<dbReference type="InterPro" id="IPR001650">
    <property type="entry name" value="Helicase_C-like"/>
</dbReference>